<feature type="domain" description="Thaumarchaeal output" evidence="2">
    <location>
        <begin position="105"/>
        <end position="283"/>
    </location>
</feature>
<dbReference type="AlphaFoldDB" id="A0AA87Q433"/>
<dbReference type="InterPro" id="IPR040572">
    <property type="entry name" value="TackOD1"/>
</dbReference>
<name>A0AA87Q433_RHIRH</name>
<sequence length="313" mass="34325">MAASPIFFVAAHSSVQNHIHLPEGFIWLTGGKTAVPVVALVRNAEDWRELSESFAPGLAAAMVIFSTSDFSAADAVVSERTIAAELSVVADICLSLSLISEELFASDDPSTGLLLYLAVRGRSLKTATNPNAPAIVDFFAERERFVDFDERLQRLVETSLVHSVFEDRLNVCPRCDSARLLIREQCESCGSSNIKEQAILHHLSCACQAPEASFRQPEGLFCPKCRRELRHISVDYEVSASVIECHDCRDLTQEPVIGYRCVDCGGSGTGSDLNERRIDTFHLTAAGRERVGLPSSNEHRAVGRPSRELVDHP</sequence>
<evidence type="ECO:0000259" key="2">
    <source>
        <dbReference type="Pfam" id="PF18551"/>
    </source>
</evidence>
<evidence type="ECO:0000313" key="3">
    <source>
        <dbReference type="EMBL" id="GAJ95176.1"/>
    </source>
</evidence>
<evidence type="ECO:0000313" key="4">
    <source>
        <dbReference type="Proteomes" id="UP000026941"/>
    </source>
</evidence>
<accession>A0AA87Q433</accession>
<organism evidence="3 4">
    <name type="scientific">Rhizobium rhizogenes NBRC 13257</name>
    <dbReference type="NCBI Taxonomy" id="1220581"/>
    <lineage>
        <taxon>Bacteria</taxon>
        <taxon>Pseudomonadati</taxon>
        <taxon>Pseudomonadota</taxon>
        <taxon>Alphaproteobacteria</taxon>
        <taxon>Hyphomicrobiales</taxon>
        <taxon>Rhizobiaceae</taxon>
        <taxon>Rhizobium/Agrobacterium group</taxon>
        <taxon>Rhizobium</taxon>
    </lineage>
</organism>
<dbReference type="Pfam" id="PF18551">
    <property type="entry name" value="TackOD1"/>
    <property type="match status" value="1"/>
</dbReference>
<gene>
    <name evidence="3" type="ORF">RRH01S_11_00840</name>
</gene>
<dbReference type="Proteomes" id="UP000026941">
    <property type="component" value="Unassembled WGS sequence"/>
</dbReference>
<feature type="region of interest" description="Disordered" evidence="1">
    <location>
        <begin position="289"/>
        <end position="313"/>
    </location>
</feature>
<comment type="caution">
    <text evidence="3">The sequence shown here is derived from an EMBL/GenBank/DDBJ whole genome shotgun (WGS) entry which is preliminary data.</text>
</comment>
<evidence type="ECO:0000256" key="1">
    <source>
        <dbReference type="SAM" id="MobiDB-lite"/>
    </source>
</evidence>
<proteinExistence type="predicted"/>
<dbReference type="RefSeq" id="WP_034516091.1">
    <property type="nucleotide sequence ID" value="NZ_BAYX01000011.1"/>
</dbReference>
<reference evidence="3 4" key="1">
    <citation type="submission" date="2014-05" db="EMBL/GenBank/DDBJ databases">
        <title>Whole genome shotgun sequence of Rhizobium rhizogenes NBRC 13257.</title>
        <authorList>
            <person name="Katano-Makiyama Y."/>
            <person name="Hosoyama A."/>
            <person name="Hashimoto M."/>
            <person name="Hosoyama Y."/>
            <person name="Noguchi M."/>
            <person name="Tsuchikane K."/>
            <person name="Kimura A."/>
            <person name="Ohji S."/>
            <person name="Ichikawa N."/>
            <person name="Yamazoe A."/>
            <person name="Fujita N."/>
        </authorList>
    </citation>
    <scope>NUCLEOTIDE SEQUENCE [LARGE SCALE GENOMIC DNA]</scope>
    <source>
        <strain evidence="3 4">NBRC 13257</strain>
    </source>
</reference>
<protein>
    <recommendedName>
        <fullName evidence="2">Thaumarchaeal output domain-containing protein</fullName>
    </recommendedName>
</protein>
<dbReference type="EMBL" id="BAYX01000011">
    <property type="protein sequence ID" value="GAJ95176.1"/>
    <property type="molecule type" value="Genomic_DNA"/>
</dbReference>